<evidence type="ECO:0000259" key="5">
    <source>
        <dbReference type="SMART" id="SM00862"/>
    </source>
</evidence>
<evidence type="ECO:0000313" key="7">
    <source>
        <dbReference type="EMBL" id="TNJ65937.1"/>
    </source>
</evidence>
<dbReference type="SUPFAM" id="SSF48452">
    <property type="entry name" value="TPR-like"/>
    <property type="match status" value="2"/>
</dbReference>
<dbReference type="InterPro" id="IPR051677">
    <property type="entry name" value="AfsR-DnrI-RedD_regulator"/>
</dbReference>
<dbReference type="SMART" id="SM00862">
    <property type="entry name" value="Trans_reg_C"/>
    <property type="match status" value="1"/>
</dbReference>
<proteinExistence type="inferred from homology"/>
<dbReference type="GO" id="GO:0003677">
    <property type="term" value="F:DNA binding"/>
    <property type="evidence" value="ECO:0007669"/>
    <property type="project" value="UniProtKB-KW"/>
</dbReference>
<dbReference type="SMART" id="SM01043">
    <property type="entry name" value="BTAD"/>
    <property type="match status" value="1"/>
</dbReference>
<dbReference type="InterPro" id="IPR011990">
    <property type="entry name" value="TPR-like_helical_dom_sf"/>
</dbReference>
<feature type="domain" description="Bacterial transcriptional activator" evidence="6">
    <location>
        <begin position="894"/>
        <end position="1029"/>
    </location>
</feature>
<dbReference type="GO" id="GO:0000160">
    <property type="term" value="P:phosphorelay signal transduction system"/>
    <property type="evidence" value="ECO:0007669"/>
    <property type="project" value="InterPro"/>
</dbReference>
<dbReference type="SUPFAM" id="SSF52540">
    <property type="entry name" value="P-loop containing nucleoside triphosphate hydrolases"/>
    <property type="match status" value="1"/>
</dbReference>
<keyword evidence="8" id="KW-1185">Reference proteome</keyword>
<protein>
    <recommendedName>
        <fullName evidence="9">Bacterial transcriptional activator domain-containing protein</fullName>
    </recommendedName>
</protein>
<comment type="caution">
    <text evidence="7">The sequence shown here is derived from an EMBL/GenBank/DDBJ whole genome shotgun (WGS) entry which is preliminary data.</text>
</comment>
<dbReference type="GO" id="GO:0006355">
    <property type="term" value="P:regulation of DNA-templated transcription"/>
    <property type="evidence" value="ECO:0007669"/>
    <property type="project" value="InterPro"/>
</dbReference>
<keyword evidence="3" id="KW-0238">DNA-binding</keyword>
<dbReference type="Gene3D" id="1.10.10.10">
    <property type="entry name" value="Winged helix-like DNA-binding domain superfamily/Winged helix DNA-binding domain"/>
    <property type="match status" value="1"/>
</dbReference>
<evidence type="ECO:0000256" key="2">
    <source>
        <dbReference type="ARBA" id="ARBA00023015"/>
    </source>
</evidence>
<dbReference type="InterPro" id="IPR016032">
    <property type="entry name" value="Sig_transdc_resp-reg_C-effctor"/>
</dbReference>
<dbReference type="InterPro" id="IPR005158">
    <property type="entry name" value="BTAD"/>
</dbReference>
<dbReference type="InterPro" id="IPR027417">
    <property type="entry name" value="P-loop_NTPase"/>
</dbReference>
<dbReference type="InterPro" id="IPR001867">
    <property type="entry name" value="OmpR/PhoB-type_DNA-bd"/>
</dbReference>
<dbReference type="RefSeq" id="WP_139602478.1">
    <property type="nucleotide sequence ID" value="NZ_VDCQ01000014.1"/>
</dbReference>
<dbReference type="Gene3D" id="3.40.50.300">
    <property type="entry name" value="P-loop containing nucleotide triphosphate hydrolases"/>
    <property type="match status" value="1"/>
</dbReference>
<dbReference type="Pfam" id="PF03704">
    <property type="entry name" value="BTAD"/>
    <property type="match status" value="1"/>
</dbReference>
<evidence type="ECO:0008006" key="9">
    <source>
        <dbReference type="Google" id="ProtNLM"/>
    </source>
</evidence>
<dbReference type="InterPro" id="IPR059106">
    <property type="entry name" value="WHD_MalT"/>
</dbReference>
<dbReference type="Proteomes" id="UP000307943">
    <property type="component" value="Unassembled WGS sequence"/>
</dbReference>
<sequence>MIVSTKLHIPQVRNSLVQRPRLLQKLDEGLQAKLCLISAQAGYGKTTTLSQWARQYSGLVAWVSLDKQDNDWIPFWSCVAASIREQVPGFGEPVESYLEKGQASSYVPSDPAIKALLNELNLLSDALALILDDFHFIDMPAIHDSLSYLLEHMPPHIHLYIASRTEPAFPTARLLANGDMQRILMEDLRFEPDEGLAFFQARTDVPLTKEQATELIRQTEGWVSGLQLAAISLKKSPNMAESIRQFGGRQHHIARYLLEEVFRHLDEPLRDFMLETSILTRLNRSLCEAVTGQANCQEQLSRLEQLNLFIFPLDDEHYWYRYHHLLSEFLKQTLANSGPDKWAQAHTKAAHWLERHGFQEEAAEHYLEGKQYDDVVRLIEGNLHAFLHKKMAALSRWILQVPESFISKRPMVEMFYLLVLLGIGHGETSCKKIEQAKLRYEALQGKMDEAELNEVLGNIYFLCAASSYFQKDLEGVSKYFELVERYLPEGSFFQLVGNNNYQGFEQFHDPLAFINDYHASAAFLSKWIQKWNQNKAHPFVGTLYASYSKLLYEWNRLEESEYWINQVLRPHDMPHNTRSLVLIYAIASQIQQTLGNPARAAELLEQLKLQIDSPDYDLHMRDIEAEQACLLLRQGFVPYGMEWLNRCGMSSTDEAALNRVAEHLALARILQACGRAEEALSLLERLYVLLSKEDRLRDRIKVLVLQSVALHRIGQTEKALVRLESALGLAEPQGFIRSFVDEGSLMTELLTSALKKLQRARKSGGTAISPAYIKQLLQALNGSQPSGELSPGKIRVHCFGRFRVLAGPEDGNEIQWRTSKAEELMAYLVHHRGEAVDRHRIMDTLWRDLDADKAAANLNITVHYLRKNLKSKNIEGILQHSRGFYKIDASRIDCDYFELVRLSNDDVPVTDSNSAFYEEAARSYKGEYLKGNDYLWAEQIRSSLENEYVNILLQLHNYYISKQSFTSAVKVLKKAIACTPWNEDIHTKLIRLYVQMNDRTGAMKQYDALRRVLRAEFGAEPGEVVKKLLSSI</sequence>
<dbReference type="OrthoDB" id="1137593at2"/>
<evidence type="ECO:0000256" key="4">
    <source>
        <dbReference type="ARBA" id="ARBA00023163"/>
    </source>
</evidence>
<dbReference type="EMBL" id="VDCQ01000014">
    <property type="protein sequence ID" value="TNJ65937.1"/>
    <property type="molecule type" value="Genomic_DNA"/>
</dbReference>
<dbReference type="InterPro" id="IPR036388">
    <property type="entry name" value="WH-like_DNA-bd_sf"/>
</dbReference>
<feature type="domain" description="OmpR/PhoB-type" evidence="5">
    <location>
        <begin position="811"/>
        <end position="887"/>
    </location>
</feature>
<gene>
    <name evidence="7" type="ORF">FE784_12210</name>
</gene>
<dbReference type="Pfam" id="PF17874">
    <property type="entry name" value="TPR_MalT"/>
    <property type="match status" value="1"/>
</dbReference>
<comment type="similarity">
    <text evidence="1">Belongs to the AfsR/DnrI/RedD regulatory family.</text>
</comment>
<evidence type="ECO:0000256" key="3">
    <source>
        <dbReference type="ARBA" id="ARBA00023125"/>
    </source>
</evidence>
<dbReference type="InterPro" id="IPR041617">
    <property type="entry name" value="TPR_MalT"/>
</dbReference>
<dbReference type="Gene3D" id="1.25.40.10">
    <property type="entry name" value="Tetratricopeptide repeat domain"/>
    <property type="match status" value="2"/>
</dbReference>
<keyword evidence="2" id="KW-0805">Transcription regulation</keyword>
<reference evidence="7 8" key="1">
    <citation type="submission" date="2019-05" db="EMBL/GenBank/DDBJ databases">
        <title>We sequenced the genome of Paenibacillus hemerocallicola KCTC 33185 for further insight into its adaptation and study the phylogeny of Paenibacillus.</title>
        <authorList>
            <person name="Narsing Rao M.P."/>
        </authorList>
    </citation>
    <scope>NUCLEOTIDE SEQUENCE [LARGE SCALE GENOMIC DNA]</scope>
    <source>
        <strain evidence="7 8">KCTC 33185</strain>
    </source>
</reference>
<dbReference type="PANTHER" id="PTHR35807">
    <property type="entry name" value="TRANSCRIPTIONAL REGULATOR REDD-RELATED"/>
    <property type="match status" value="1"/>
</dbReference>
<dbReference type="Pfam" id="PF00486">
    <property type="entry name" value="Trans_reg_C"/>
    <property type="match status" value="1"/>
</dbReference>
<accession>A0A5C4TBS2</accession>
<dbReference type="PANTHER" id="PTHR35807:SF2">
    <property type="entry name" value="TRANSCRIPTIONAL ACTIVATOR DOMAIN"/>
    <property type="match status" value="1"/>
</dbReference>
<dbReference type="Pfam" id="PF25873">
    <property type="entry name" value="WHD_MalT"/>
    <property type="match status" value="1"/>
</dbReference>
<keyword evidence="4" id="KW-0804">Transcription</keyword>
<organism evidence="7 8">
    <name type="scientific">Paenibacillus hemerocallicola</name>
    <dbReference type="NCBI Taxonomy" id="1172614"/>
    <lineage>
        <taxon>Bacteria</taxon>
        <taxon>Bacillati</taxon>
        <taxon>Bacillota</taxon>
        <taxon>Bacilli</taxon>
        <taxon>Bacillales</taxon>
        <taxon>Paenibacillaceae</taxon>
        <taxon>Paenibacillus</taxon>
    </lineage>
</organism>
<evidence type="ECO:0000259" key="6">
    <source>
        <dbReference type="SMART" id="SM01043"/>
    </source>
</evidence>
<name>A0A5C4TBS2_9BACL</name>
<dbReference type="AlphaFoldDB" id="A0A5C4TBS2"/>
<evidence type="ECO:0000256" key="1">
    <source>
        <dbReference type="ARBA" id="ARBA00005820"/>
    </source>
</evidence>
<dbReference type="SUPFAM" id="SSF46894">
    <property type="entry name" value="C-terminal effector domain of the bipartite response regulators"/>
    <property type="match status" value="1"/>
</dbReference>
<evidence type="ECO:0000313" key="8">
    <source>
        <dbReference type="Proteomes" id="UP000307943"/>
    </source>
</evidence>